<keyword evidence="1" id="KW-0472">Membrane</keyword>
<evidence type="ECO:0000313" key="3">
    <source>
        <dbReference type="Proteomes" id="UP000184196"/>
    </source>
</evidence>
<dbReference type="Proteomes" id="UP000184196">
    <property type="component" value="Unassembled WGS sequence"/>
</dbReference>
<dbReference type="AlphaFoldDB" id="A0A1M4XRF4"/>
<proteinExistence type="predicted"/>
<dbReference type="OrthoDB" id="1725737at2"/>
<keyword evidence="1" id="KW-1133">Transmembrane helix</keyword>
<dbReference type="RefSeq" id="WP_073163954.1">
    <property type="nucleotide sequence ID" value="NZ_FQUW01000012.1"/>
</dbReference>
<accession>A0A1M4XRF4</accession>
<dbReference type="NCBIfam" id="NF047472">
    <property type="entry name" value="LA_3696_Nterm"/>
    <property type="match status" value="1"/>
</dbReference>
<sequence>MNIVLLPEILRQKLGDDGAKELVDIINASIKNAREHFTETSAEKIERRITETRADLEKQIAETKADLIKWMFLFWVGQVAVMVGVMSFFYNLIVHSK</sequence>
<keyword evidence="3" id="KW-1185">Reference proteome</keyword>
<dbReference type="EMBL" id="FQUW01000012">
    <property type="protein sequence ID" value="SHE96038.1"/>
    <property type="molecule type" value="Genomic_DNA"/>
</dbReference>
<gene>
    <name evidence="2" type="ORF">SAMN02745218_01140</name>
</gene>
<evidence type="ECO:0000313" key="2">
    <source>
        <dbReference type="EMBL" id="SHE96038.1"/>
    </source>
</evidence>
<name>A0A1M4XRF4_9FIRM</name>
<protein>
    <submittedName>
        <fullName evidence="2">Uncharacterized protein</fullName>
    </submittedName>
</protein>
<evidence type="ECO:0000256" key="1">
    <source>
        <dbReference type="SAM" id="Phobius"/>
    </source>
</evidence>
<keyword evidence="1" id="KW-0812">Transmembrane</keyword>
<feature type="transmembrane region" description="Helical" evidence="1">
    <location>
        <begin position="72"/>
        <end position="93"/>
    </location>
</feature>
<reference evidence="3" key="1">
    <citation type="submission" date="2016-11" db="EMBL/GenBank/DDBJ databases">
        <authorList>
            <person name="Varghese N."/>
            <person name="Submissions S."/>
        </authorList>
    </citation>
    <scope>NUCLEOTIDE SEQUENCE [LARGE SCALE GENOMIC DNA]</scope>
    <source>
        <strain evidence="3">DSM 11792</strain>
    </source>
</reference>
<organism evidence="2 3">
    <name type="scientific">Desulfofundulus australicus DSM 11792</name>
    <dbReference type="NCBI Taxonomy" id="1121425"/>
    <lineage>
        <taxon>Bacteria</taxon>
        <taxon>Bacillati</taxon>
        <taxon>Bacillota</taxon>
        <taxon>Clostridia</taxon>
        <taxon>Eubacteriales</taxon>
        <taxon>Peptococcaceae</taxon>
        <taxon>Desulfofundulus</taxon>
    </lineage>
</organism>